<proteinExistence type="predicted"/>
<evidence type="ECO:0000313" key="2">
    <source>
        <dbReference type="EMBL" id="TFF40270.1"/>
    </source>
</evidence>
<dbReference type="Proteomes" id="UP000297540">
    <property type="component" value="Unassembled WGS sequence"/>
</dbReference>
<sequence>MGYKAIIVGASGLIGSKLLKQLLNHAEYDEVLVLVRKELAVKHKKLVQLVVNFDELPKYAASITGHAVFSCLGTTKANTPDVAQYRKIDHDYPLEIARLAKANGVKQFHLVSAIGANAKSSTFYLKLKGELEEDLKSLGTESLHIYQPSMLYGGREEKRTFEKVLIGVFKVVDHLLIGNLRKYRSIDGAAVAHAMYKNSLAGKPGTHTYTFDNIINA</sequence>
<gene>
    <name evidence="2" type="ORF">E2R66_03195</name>
</gene>
<dbReference type="PANTHER" id="PTHR14097:SF7">
    <property type="entry name" value="OXIDOREDUCTASE HTATIP2"/>
    <property type="match status" value="1"/>
</dbReference>
<feature type="domain" description="NAD(P)-binding" evidence="1">
    <location>
        <begin position="9"/>
        <end position="121"/>
    </location>
</feature>
<comment type="caution">
    <text evidence="2">The sequence shown here is derived from an EMBL/GenBank/DDBJ whole genome shotgun (WGS) entry which is preliminary data.</text>
</comment>
<dbReference type="RefSeq" id="WP_133226435.1">
    <property type="nucleotide sequence ID" value="NZ_SOZE01000002.1"/>
</dbReference>
<dbReference type="CDD" id="cd05250">
    <property type="entry name" value="CC3_like_SDR_a"/>
    <property type="match status" value="1"/>
</dbReference>
<keyword evidence="3" id="KW-1185">Reference proteome</keyword>
<name>A0A4Y8SNP7_9SPHI</name>
<dbReference type="Gene3D" id="3.40.50.720">
    <property type="entry name" value="NAD(P)-binding Rossmann-like Domain"/>
    <property type="match status" value="1"/>
</dbReference>
<dbReference type="InterPro" id="IPR016040">
    <property type="entry name" value="NAD(P)-bd_dom"/>
</dbReference>
<dbReference type="SUPFAM" id="SSF51735">
    <property type="entry name" value="NAD(P)-binding Rossmann-fold domains"/>
    <property type="match status" value="1"/>
</dbReference>
<dbReference type="Pfam" id="PF13460">
    <property type="entry name" value="NAD_binding_10"/>
    <property type="match status" value="1"/>
</dbReference>
<accession>A0A4Y8SNP7</accession>
<dbReference type="AlphaFoldDB" id="A0A4Y8SNP7"/>
<reference evidence="2 3" key="1">
    <citation type="journal article" date="2017" name="Int. J. Syst. Evol. Microbiol.">
        <title>Mucilaginibacterpsychrotolerans sp. nov., isolated from peatlands.</title>
        <authorList>
            <person name="Deng Y."/>
            <person name="Shen L."/>
            <person name="Xu B."/>
            <person name="Liu Y."/>
            <person name="Gu Z."/>
            <person name="Liu H."/>
            <person name="Zhou Y."/>
        </authorList>
    </citation>
    <scope>NUCLEOTIDE SEQUENCE [LARGE SCALE GENOMIC DNA]</scope>
    <source>
        <strain evidence="2 3">NH7-4</strain>
    </source>
</reference>
<dbReference type="EMBL" id="SOZE01000002">
    <property type="protein sequence ID" value="TFF40270.1"/>
    <property type="molecule type" value="Genomic_DNA"/>
</dbReference>
<dbReference type="InterPro" id="IPR036291">
    <property type="entry name" value="NAD(P)-bd_dom_sf"/>
</dbReference>
<protein>
    <submittedName>
        <fullName evidence="2">Oxidoreductase</fullName>
    </submittedName>
</protein>
<dbReference type="PANTHER" id="PTHR14097">
    <property type="entry name" value="OXIDOREDUCTASE HTATIP2"/>
    <property type="match status" value="1"/>
</dbReference>
<evidence type="ECO:0000313" key="3">
    <source>
        <dbReference type="Proteomes" id="UP000297540"/>
    </source>
</evidence>
<evidence type="ECO:0000259" key="1">
    <source>
        <dbReference type="Pfam" id="PF13460"/>
    </source>
</evidence>
<dbReference type="OrthoDB" id="9798632at2"/>
<organism evidence="2 3">
    <name type="scientific">Mucilaginibacter psychrotolerans</name>
    <dbReference type="NCBI Taxonomy" id="1524096"/>
    <lineage>
        <taxon>Bacteria</taxon>
        <taxon>Pseudomonadati</taxon>
        <taxon>Bacteroidota</taxon>
        <taxon>Sphingobacteriia</taxon>
        <taxon>Sphingobacteriales</taxon>
        <taxon>Sphingobacteriaceae</taxon>
        <taxon>Mucilaginibacter</taxon>
    </lineage>
</organism>